<evidence type="ECO:0000313" key="1">
    <source>
        <dbReference type="EMBL" id="KAA9341150.1"/>
    </source>
</evidence>
<comment type="caution">
    <text evidence="1">The sequence shown here is derived from an EMBL/GenBank/DDBJ whole genome shotgun (WGS) entry which is preliminary data.</text>
</comment>
<accession>A0A5N1J8K7</accession>
<dbReference type="InterPro" id="IPR051354">
    <property type="entry name" value="Transposase_27_IS1"/>
</dbReference>
<organism evidence="1 2">
    <name type="scientific">Larkinella humicola</name>
    <dbReference type="NCBI Taxonomy" id="2607654"/>
    <lineage>
        <taxon>Bacteria</taxon>
        <taxon>Pseudomonadati</taxon>
        <taxon>Bacteroidota</taxon>
        <taxon>Cytophagia</taxon>
        <taxon>Cytophagales</taxon>
        <taxon>Spirosomataceae</taxon>
        <taxon>Larkinella</taxon>
    </lineage>
</organism>
<gene>
    <name evidence="1" type="ORF">F0P93_30410</name>
</gene>
<evidence type="ECO:0000313" key="2">
    <source>
        <dbReference type="Proteomes" id="UP000326344"/>
    </source>
</evidence>
<dbReference type="EMBL" id="VTWS01000013">
    <property type="protein sequence ID" value="KAA9341150.1"/>
    <property type="molecule type" value="Genomic_DNA"/>
</dbReference>
<proteinExistence type="predicted"/>
<dbReference type="AlphaFoldDB" id="A0A5N1J8K7"/>
<keyword evidence="2" id="KW-1185">Reference proteome</keyword>
<dbReference type="Proteomes" id="UP000326344">
    <property type="component" value="Unassembled WGS sequence"/>
</dbReference>
<dbReference type="PANTHER" id="PTHR33293:SF2">
    <property type="entry name" value="TRANSPOSASE"/>
    <property type="match status" value="1"/>
</dbReference>
<protein>
    <submittedName>
        <fullName evidence="1">DDE-type integrase/transposase/recombinase</fullName>
    </submittedName>
</protein>
<name>A0A5N1J8K7_9BACT</name>
<reference evidence="1 2" key="1">
    <citation type="submission" date="2019-09" db="EMBL/GenBank/DDBJ databases">
        <title>Genome Sequence of Larkinella sp MA1.</title>
        <authorList>
            <person name="Srinivasan S."/>
        </authorList>
    </citation>
    <scope>NUCLEOTIDE SEQUENCE [LARGE SCALE GENOMIC DNA]</scope>
    <source>
        <strain evidence="1 2">MA1</strain>
    </source>
</reference>
<sequence length="302" mass="34002">MLDRLSIMLYIYIMNKLPIAKRTQIIQLLVEGMSLRATSRVADVSINTVTKLLVDVGAACQQFHDATVIGVNSQRVQCDEIWSFVYAKEKNVESAVAAPDKAGDVWTWTGIDADSKLIVSWFVGNRDAESAYEFMQDIKSRIANRIQLTTDGFKPYLTAVEATFEGNIDFAQLVKIYGSAQGEGNDKRYSSAEYTGAKKTIIDGRPDEAHISTSYVERQNLTMRMHMRRFTRLTNGFSKKVENHCHAIALHFVYYNFCKVHKTLRVTPAMEAGLADRPMSIAQIAELAPIESPKVRGKYKKD</sequence>
<dbReference type="PANTHER" id="PTHR33293">
    <property type="entry name" value="INSERTION ELEMENT IS1 1 PROTEIN INSB-RELATED"/>
    <property type="match status" value="1"/>
</dbReference>